<dbReference type="InterPro" id="IPR050523">
    <property type="entry name" value="AKR_Detox_Biosynth"/>
</dbReference>
<proteinExistence type="inferred from homology"/>
<dbReference type="GeneID" id="55998550"/>
<evidence type="ECO:0000313" key="5">
    <source>
        <dbReference type="Proteomes" id="UP000509510"/>
    </source>
</evidence>
<protein>
    <recommendedName>
        <fullName evidence="3">NADP-dependent oxidoreductase domain-containing protein</fullName>
    </recommendedName>
</protein>
<dbReference type="KEGG" id="trg:TRUGW13939_11071"/>
<evidence type="ECO:0000313" key="4">
    <source>
        <dbReference type="EMBL" id="QKX63899.1"/>
    </source>
</evidence>
<dbReference type="GO" id="GO:0016491">
    <property type="term" value="F:oxidoreductase activity"/>
    <property type="evidence" value="ECO:0007669"/>
    <property type="project" value="UniProtKB-KW"/>
</dbReference>
<evidence type="ECO:0000259" key="3">
    <source>
        <dbReference type="Pfam" id="PF00248"/>
    </source>
</evidence>
<organism evidence="4 5">
    <name type="scientific">Talaromyces rugulosus</name>
    <name type="common">Penicillium rugulosum</name>
    <dbReference type="NCBI Taxonomy" id="121627"/>
    <lineage>
        <taxon>Eukaryota</taxon>
        <taxon>Fungi</taxon>
        <taxon>Dikarya</taxon>
        <taxon>Ascomycota</taxon>
        <taxon>Pezizomycotina</taxon>
        <taxon>Eurotiomycetes</taxon>
        <taxon>Eurotiomycetidae</taxon>
        <taxon>Eurotiales</taxon>
        <taxon>Trichocomaceae</taxon>
        <taxon>Talaromyces</taxon>
        <taxon>Talaromyces sect. Islandici</taxon>
    </lineage>
</organism>
<evidence type="ECO:0000256" key="2">
    <source>
        <dbReference type="ARBA" id="ARBA00038157"/>
    </source>
</evidence>
<sequence>MAPQLIFGTATFGMDMTEFQDPESVKSILDTAQELGIRRLDTGARYPPRNPGRSEELIGETKALLRDGSGFAVDTKVYTNVQTDGSGDLTQEAVAASIVASLKRLQRPEGVNTLYAHRADPSTPLEDQIRAFNQQIKDGRCKAWGVSNVPPEMLEEILRICDEKGLQKPSCYQGDYNLATRGMETKLLPILRAHGMSFNAFRALAAGFLTGRVAENQVAGTRFANNNPLGQAMQNLFGSEKLIAALKQFNQEVTAQNLKPVEVAIRWIVYHSALSEQDGVLLGASRTEQLRDTVGMIKKGPLPVEVLKNTEDFWLAVKDIRGSII</sequence>
<dbReference type="Pfam" id="PF00248">
    <property type="entry name" value="Aldo_ket_red"/>
    <property type="match status" value="1"/>
</dbReference>
<dbReference type="Proteomes" id="UP000509510">
    <property type="component" value="Chromosome VI"/>
</dbReference>
<dbReference type="OrthoDB" id="48988at2759"/>
<dbReference type="AlphaFoldDB" id="A0A7H8RBR4"/>
<dbReference type="PANTHER" id="PTHR43364">
    <property type="entry name" value="NADH-SPECIFIC METHYLGLYOXAL REDUCTASE-RELATED"/>
    <property type="match status" value="1"/>
</dbReference>
<evidence type="ECO:0000256" key="1">
    <source>
        <dbReference type="ARBA" id="ARBA00023002"/>
    </source>
</evidence>
<dbReference type="InterPro" id="IPR023210">
    <property type="entry name" value="NADP_OxRdtase_dom"/>
</dbReference>
<dbReference type="CDD" id="cd19075">
    <property type="entry name" value="AKR_AKR7A1-5"/>
    <property type="match status" value="1"/>
</dbReference>
<feature type="domain" description="NADP-dependent oxidoreductase" evidence="3">
    <location>
        <begin position="5"/>
        <end position="310"/>
    </location>
</feature>
<name>A0A7H8RBR4_TALRU</name>
<dbReference type="SUPFAM" id="SSF51430">
    <property type="entry name" value="NAD(P)-linked oxidoreductase"/>
    <property type="match status" value="1"/>
</dbReference>
<dbReference type="PANTHER" id="PTHR43364:SF4">
    <property type="entry name" value="NAD(P)-LINKED OXIDOREDUCTASE SUPERFAMILY PROTEIN"/>
    <property type="match status" value="1"/>
</dbReference>
<keyword evidence="1" id="KW-0560">Oxidoreductase</keyword>
<dbReference type="Gene3D" id="3.20.20.100">
    <property type="entry name" value="NADP-dependent oxidoreductase domain"/>
    <property type="match status" value="1"/>
</dbReference>
<dbReference type="RefSeq" id="XP_035350073.1">
    <property type="nucleotide sequence ID" value="XM_035494180.1"/>
</dbReference>
<reference evidence="5" key="1">
    <citation type="submission" date="2020-06" db="EMBL/GenBank/DDBJ databases">
        <title>A chromosome-scale genome assembly of Talaromyces rugulosus W13939.</title>
        <authorList>
            <person name="Wang B."/>
            <person name="Guo L."/>
            <person name="Ye K."/>
            <person name="Wang L."/>
        </authorList>
    </citation>
    <scope>NUCLEOTIDE SEQUENCE [LARGE SCALE GENOMIC DNA]</scope>
    <source>
        <strain evidence="5">W13939</strain>
    </source>
</reference>
<gene>
    <name evidence="4" type="ORF">TRUGW13939_11071</name>
</gene>
<keyword evidence="5" id="KW-1185">Reference proteome</keyword>
<dbReference type="EMBL" id="CP055903">
    <property type="protein sequence ID" value="QKX63899.1"/>
    <property type="molecule type" value="Genomic_DNA"/>
</dbReference>
<comment type="similarity">
    <text evidence="2">Belongs to the aldo/keto reductase family. Aldo/keto reductase 2 subfamily.</text>
</comment>
<dbReference type="InterPro" id="IPR036812">
    <property type="entry name" value="NAD(P)_OxRdtase_dom_sf"/>
</dbReference>
<accession>A0A7H8RBR4</accession>